<dbReference type="EMBL" id="CATOUU010000994">
    <property type="protein sequence ID" value="CAI9965767.1"/>
    <property type="molecule type" value="Genomic_DNA"/>
</dbReference>
<reference evidence="1" key="1">
    <citation type="submission" date="2023-06" db="EMBL/GenBank/DDBJ databases">
        <authorList>
            <person name="Kurt Z."/>
        </authorList>
    </citation>
    <scope>NUCLEOTIDE SEQUENCE</scope>
</reference>
<sequence length="189" mass="21960">MLKQEGQEIWIQIQILNCGFFCDIAALEVENDICCRNLHVQFIQRYMGLLKSSQRQNAGQIRVDLLNLKIKLFGQEQTEFVRSYILSDVQLSMCIFLYALVAQNHYLVLFQLLKNMFNGTVIELHLIITESSKIICCLILLLKLRFAQHLTALSMLKQLKNSWSSCFINLKHGMTQYSHVYSVSKTLHK</sequence>
<evidence type="ECO:0000313" key="1">
    <source>
        <dbReference type="EMBL" id="CAI9965767.1"/>
    </source>
</evidence>
<proteinExistence type="predicted"/>
<reference evidence="2 3" key="2">
    <citation type="submission" date="2024-07" db="EMBL/GenBank/DDBJ databases">
        <authorList>
            <person name="Akdeniz Z."/>
        </authorList>
    </citation>
    <scope>NUCLEOTIDE SEQUENCE [LARGE SCALE GENOMIC DNA]</scope>
</reference>
<evidence type="ECO:0000313" key="2">
    <source>
        <dbReference type="EMBL" id="CAL6029668.1"/>
    </source>
</evidence>
<name>A0AA86QYQ9_9EUKA</name>
<protein>
    <submittedName>
        <fullName evidence="2">Hypothetical_protein</fullName>
    </submittedName>
</protein>
<comment type="caution">
    <text evidence="1">The sequence shown here is derived from an EMBL/GenBank/DDBJ whole genome shotgun (WGS) entry which is preliminary data.</text>
</comment>
<dbReference type="Proteomes" id="UP001642409">
    <property type="component" value="Unassembled WGS sequence"/>
</dbReference>
<dbReference type="AlphaFoldDB" id="A0AA86QYQ9"/>
<gene>
    <name evidence="2" type="ORF">HINF_LOCUS32545</name>
    <name evidence="1" type="ORF">HINF_LOCUS53412</name>
</gene>
<accession>A0AA86QYQ9</accession>
<keyword evidence="3" id="KW-1185">Reference proteome</keyword>
<organism evidence="1">
    <name type="scientific">Hexamita inflata</name>
    <dbReference type="NCBI Taxonomy" id="28002"/>
    <lineage>
        <taxon>Eukaryota</taxon>
        <taxon>Metamonada</taxon>
        <taxon>Diplomonadida</taxon>
        <taxon>Hexamitidae</taxon>
        <taxon>Hexamitinae</taxon>
        <taxon>Hexamita</taxon>
    </lineage>
</organism>
<dbReference type="EMBL" id="CAXDID020000111">
    <property type="protein sequence ID" value="CAL6029668.1"/>
    <property type="molecule type" value="Genomic_DNA"/>
</dbReference>
<evidence type="ECO:0000313" key="3">
    <source>
        <dbReference type="Proteomes" id="UP001642409"/>
    </source>
</evidence>